<dbReference type="OrthoDB" id="1900198at2759"/>
<accession>A0A9J5W5W7</accession>
<dbReference type="Proteomes" id="UP000824120">
    <property type="component" value="Chromosome 12"/>
</dbReference>
<proteinExistence type="predicted"/>
<evidence type="ECO:0000313" key="1">
    <source>
        <dbReference type="EMBL" id="KAG5570987.1"/>
    </source>
</evidence>
<reference evidence="1 2" key="1">
    <citation type="submission" date="2020-09" db="EMBL/GenBank/DDBJ databases">
        <title>De no assembly of potato wild relative species, Solanum commersonii.</title>
        <authorList>
            <person name="Cho K."/>
        </authorList>
    </citation>
    <scope>NUCLEOTIDE SEQUENCE [LARGE SCALE GENOMIC DNA]</scope>
    <source>
        <strain evidence="1">LZ3.2</strain>
        <tissue evidence="1">Leaf</tissue>
    </source>
</reference>
<evidence type="ECO:0000313" key="2">
    <source>
        <dbReference type="Proteomes" id="UP000824120"/>
    </source>
</evidence>
<name>A0A9J5W5W7_SOLCO</name>
<dbReference type="PANTHER" id="PTHR45786">
    <property type="entry name" value="DNA BINDING PROTEIN-LIKE"/>
    <property type="match status" value="1"/>
</dbReference>
<gene>
    <name evidence="1" type="ORF">H5410_060753</name>
</gene>
<sequence length="89" mass="10463">MASIEGLLHMESEVLSKGKKKRQIVSYREYYCYKIQIRQKEPNKTLHSGRLFQQYIVDQYIKLEIIEVLQGIIDILRYGERDASNIGKG</sequence>
<dbReference type="PANTHER" id="PTHR45786:SF78">
    <property type="entry name" value="ATP-DEPENDENT DNA HELICASE"/>
    <property type="match status" value="1"/>
</dbReference>
<protein>
    <submittedName>
        <fullName evidence="1">Uncharacterized protein</fullName>
    </submittedName>
</protein>
<dbReference type="AlphaFoldDB" id="A0A9J5W5W7"/>
<dbReference type="EMBL" id="JACXVP010000012">
    <property type="protein sequence ID" value="KAG5570987.1"/>
    <property type="molecule type" value="Genomic_DNA"/>
</dbReference>
<organism evidence="1 2">
    <name type="scientific">Solanum commersonii</name>
    <name type="common">Commerson's wild potato</name>
    <name type="synonym">Commerson's nightshade</name>
    <dbReference type="NCBI Taxonomy" id="4109"/>
    <lineage>
        <taxon>Eukaryota</taxon>
        <taxon>Viridiplantae</taxon>
        <taxon>Streptophyta</taxon>
        <taxon>Embryophyta</taxon>
        <taxon>Tracheophyta</taxon>
        <taxon>Spermatophyta</taxon>
        <taxon>Magnoliopsida</taxon>
        <taxon>eudicotyledons</taxon>
        <taxon>Gunneridae</taxon>
        <taxon>Pentapetalae</taxon>
        <taxon>asterids</taxon>
        <taxon>lamiids</taxon>
        <taxon>Solanales</taxon>
        <taxon>Solanaceae</taxon>
        <taxon>Solanoideae</taxon>
        <taxon>Solaneae</taxon>
        <taxon>Solanum</taxon>
    </lineage>
</organism>
<keyword evidence="2" id="KW-1185">Reference proteome</keyword>
<comment type="caution">
    <text evidence="1">The sequence shown here is derived from an EMBL/GenBank/DDBJ whole genome shotgun (WGS) entry which is preliminary data.</text>
</comment>